<feature type="transmembrane region" description="Helical" evidence="1">
    <location>
        <begin position="83"/>
        <end position="104"/>
    </location>
</feature>
<dbReference type="EMBL" id="JBHSUA010000024">
    <property type="protein sequence ID" value="MFC6397896.1"/>
    <property type="molecule type" value="Genomic_DNA"/>
</dbReference>
<dbReference type="Pfam" id="PF14329">
    <property type="entry name" value="DUF4386"/>
    <property type="match status" value="1"/>
</dbReference>
<feature type="transmembrane region" description="Helical" evidence="1">
    <location>
        <begin position="20"/>
        <end position="41"/>
    </location>
</feature>
<gene>
    <name evidence="2" type="ORF">ACFP57_13015</name>
</gene>
<reference evidence="3" key="1">
    <citation type="journal article" date="2019" name="Int. J. Syst. Evol. Microbiol.">
        <title>The Global Catalogue of Microorganisms (GCM) 10K type strain sequencing project: providing services to taxonomists for standard genome sequencing and annotation.</title>
        <authorList>
            <consortium name="The Broad Institute Genomics Platform"/>
            <consortium name="The Broad Institute Genome Sequencing Center for Infectious Disease"/>
            <person name="Wu L."/>
            <person name="Ma J."/>
        </authorList>
    </citation>
    <scope>NUCLEOTIDE SEQUENCE [LARGE SCALE GENOMIC DNA]</scope>
    <source>
        <strain evidence="3">CGMCC 1.15277</strain>
    </source>
</reference>
<keyword evidence="1" id="KW-1133">Transmembrane helix</keyword>
<proteinExistence type="predicted"/>
<dbReference type="InterPro" id="IPR025495">
    <property type="entry name" value="DUF4386"/>
</dbReference>
<evidence type="ECO:0000256" key="1">
    <source>
        <dbReference type="SAM" id="Phobius"/>
    </source>
</evidence>
<keyword evidence="1" id="KW-0472">Membrane</keyword>
<evidence type="ECO:0000313" key="3">
    <source>
        <dbReference type="Proteomes" id="UP001596266"/>
    </source>
</evidence>
<keyword evidence="1" id="KW-0812">Transmembrane</keyword>
<comment type="caution">
    <text evidence="2">The sequence shown here is derived from an EMBL/GenBank/DDBJ whole genome shotgun (WGS) entry which is preliminary data.</text>
</comment>
<accession>A0ABW1X409</accession>
<feature type="transmembrane region" description="Helical" evidence="1">
    <location>
        <begin position="53"/>
        <end position="77"/>
    </location>
</feature>
<dbReference type="Proteomes" id="UP001596266">
    <property type="component" value="Unassembled WGS sequence"/>
</dbReference>
<dbReference type="RefSeq" id="WP_343886889.1">
    <property type="nucleotide sequence ID" value="NZ_BAAAKI010000025.1"/>
</dbReference>
<name>A0ABW1X409_9ACTN</name>
<protein>
    <submittedName>
        <fullName evidence="2">DUF4386 domain-containing protein</fullName>
    </submittedName>
</protein>
<evidence type="ECO:0000313" key="2">
    <source>
        <dbReference type="EMBL" id="MFC6397896.1"/>
    </source>
</evidence>
<sequence>MLTLLRVPPGVGVGKALIGLHDWAFLIGPGLIPAVNALLLAPPLYRSRLVPRVLPMLGLVGAPLLIGSVIATLLGLVDQVSPLAGLAAPPIAAWEIGLGLWLVAKGFRSEAITRLDLRPSAQ</sequence>
<organism evidence="2 3">
    <name type="scientific">Luteococcus sanguinis</name>
    <dbReference type="NCBI Taxonomy" id="174038"/>
    <lineage>
        <taxon>Bacteria</taxon>
        <taxon>Bacillati</taxon>
        <taxon>Actinomycetota</taxon>
        <taxon>Actinomycetes</taxon>
        <taxon>Propionibacteriales</taxon>
        <taxon>Propionibacteriaceae</taxon>
        <taxon>Luteococcus</taxon>
    </lineage>
</organism>
<keyword evidence="3" id="KW-1185">Reference proteome</keyword>